<feature type="domain" description="DUF4365" evidence="1">
    <location>
        <begin position="13"/>
        <end position="140"/>
    </location>
</feature>
<dbReference type="Pfam" id="PF14280">
    <property type="entry name" value="DUF4365"/>
    <property type="match status" value="1"/>
</dbReference>
<dbReference type="OrthoDB" id="789223at2"/>
<dbReference type="InterPro" id="IPR025375">
    <property type="entry name" value="DUF4365"/>
</dbReference>
<gene>
    <name evidence="2" type="ORF">GJW-30_1_01930</name>
</gene>
<evidence type="ECO:0000313" key="3">
    <source>
        <dbReference type="Proteomes" id="UP000236884"/>
    </source>
</evidence>
<keyword evidence="3" id="KW-1185">Reference proteome</keyword>
<accession>A0A0S3PTU4</accession>
<dbReference type="RefSeq" id="WP_096354677.1">
    <property type="nucleotide sequence ID" value="NZ_AP014946.1"/>
</dbReference>
<proteinExistence type="predicted"/>
<evidence type="ECO:0000313" key="2">
    <source>
        <dbReference type="EMBL" id="BAT59397.1"/>
    </source>
</evidence>
<name>A0A0S3PTU4_9BRAD</name>
<organism evidence="2 3">
    <name type="scientific">Variibacter gotjawalensis</name>
    <dbReference type="NCBI Taxonomy" id="1333996"/>
    <lineage>
        <taxon>Bacteria</taxon>
        <taxon>Pseudomonadati</taxon>
        <taxon>Pseudomonadota</taxon>
        <taxon>Alphaproteobacteria</taxon>
        <taxon>Hyphomicrobiales</taxon>
        <taxon>Nitrobacteraceae</taxon>
        <taxon>Variibacter</taxon>
    </lineage>
</organism>
<reference evidence="2 3" key="1">
    <citation type="submission" date="2015-08" db="EMBL/GenBank/DDBJ databases">
        <title>Investigation of the bacterial diversity of lava forest soil.</title>
        <authorList>
            <person name="Lee J.S."/>
        </authorList>
    </citation>
    <scope>NUCLEOTIDE SEQUENCE [LARGE SCALE GENOMIC DNA]</scope>
    <source>
        <strain evidence="2 3">GJW-30</strain>
    </source>
</reference>
<protein>
    <recommendedName>
        <fullName evidence="1">DUF4365 domain-containing protein</fullName>
    </recommendedName>
</protein>
<dbReference type="AlphaFoldDB" id="A0A0S3PTU4"/>
<evidence type="ECO:0000259" key="1">
    <source>
        <dbReference type="Pfam" id="PF14280"/>
    </source>
</evidence>
<sequence>MDLPKIGTTYPQERVGIAAVQAYAATSGQIWRETDTGDVGIDGQLEYVNDGSFATGRTIAVQVKSGPSFFKHDANDAFKFYPEEKHRRYWEGFPLPVVLVIHDPRSGKSYWTDARQELRSPSKAGHAYISIPKANLLQETPPQVLFENAGVTDQPFIDDLTEVMLALLTIKSGEQSFPLSYFDLYVQGLTSICRSIYYGMDVVMNAVEFNLVAAKAEYDMGMGGKEQDFVFGFVKFLLAQNLAQVDYADCMIDWIDRQMQPTFVAPLTSRGRELVALINREEKRLLESGALADEGGMHVAQEGFFEMLHASYYRRQPRIRQFQEIMGGKET</sequence>
<dbReference type="EMBL" id="AP014946">
    <property type="protein sequence ID" value="BAT59397.1"/>
    <property type="molecule type" value="Genomic_DNA"/>
</dbReference>
<dbReference type="Proteomes" id="UP000236884">
    <property type="component" value="Chromosome"/>
</dbReference>
<dbReference type="KEGG" id="vgo:GJW-30_1_01930"/>